<sequence length="318" mass="33938">MSSLNACCCISYSTLGNLVAAQHVALGITLVILAAVENLTTCYYDSYHYYYHCYQYLEWANWTVGSGGVLCVLVAILLAFAIKKKAYYFSIRAFVGITILVAVGYIVTASILVSEYYAGPPIFLYCISVWLFIMTGIVAKYGQLMIAVPRAADPAFVIMTNSAPTSQIHVHPQQQTNIINQAHTTNYTPPAQPGGYNNQAAFPPGSGGAYPPPSTIAYPPTSPSAYPTTNQNAYPQPTLTGYPYPNANMYPPPNFGGYPPQNPAAYPQNAIPYPAAPYPSGYPATSSSPYPPAGLSPAAPALQTYNGAWGPPASAPAM</sequence>
<evidence type="ECO:0000313" key="3">
    <source>
        <dbReference type="RefSeq" id="XP_047736872.1"/>
    </source>
</evidence>
<feature type="transmembrane region" description="Helical" evidence="1">
    <location>
        <begin position="94"/>
        <end position="116"/>
    </location>
</feature>
<feature type="transmembrane region" description="Helical" evidence="1">
    <location>
        <begin position="122"/>
        <end position="141"/>
    </location>
</feature>
<evidence type="ECO:0000256" key="1">
    <source>
        <dbReference type="SAM" id="Phobius"/>
    </source>
</evidence>
<feature type="transmembrane region" description="Helical" evidence="1">
    <location>
        <begin position="59"/>
        <end position="82"/>
    </location>
</feature>
<keyword evidence="1" id="KW-1133">Transmembrane helix</keyword>
<dbReference type="RefSeq" id="XP_047736872.1">
    <property type="nucleotide sequence ID" value="XM_047880916.1"/>
</dbReference>
<reference evidence="3" key="1">
    <citation type="submission" date="2025-08" db="UniProtKB">
        <authorList>
            <consortium name="RefSeq"/>
        </authorList>
    </citation>
    <scope>IDENTIFICATION</scope>
    <source>
        <tissue evidence="3">Whole organism</tissue>
    </source>
</reference>
<keyword evidence="2" id="KW-1185">Reference proteome</keyword>
<dbReference type="Proteomes" id="UP000694843">
    <property type="component" value="Unplaced"/>
</dbReference>
<keyword evidence="1" id="KW-0812">Transmembrane</keyword>
<organism evidence="2 3">
    <name type="scientific">Hyalella azteca</name>
    <name type="common">Amphipod</name>
    <dbReference type="NCBI Taxonomy" id="294128"/>
    <lineage>
        <taxon>Eukaryota</taxon>
        <taxon>Metazoa</taxon>
        <taxon>Ecdysozoa</taxon>
        <taxon>Arthropoda</taxon>
        <taxon>Crustacea</taxon>
        <taxon>Multicrustacea</taxon>
        <taxon>Malacostraca</taxon>
        <taxon>Eumalacostraca</taxon>
        <taxon>Peracarida</taxon>
        <taxon>Amphipoda</taxon>
        <taxon>Senticaudata</taxon>
        <taxon>Talitrida</taxon>
        <taxon>Talitroidea</taxon>
        <taxon>Hyalellidae</taxon>
        <taxon>Hyalella</taxon>
    </lineage>
</organism>
<evidence type="ECO:0000313" key="2">
    <source>
        <dbReference type="Proteomes" id="UP000694843"/>
    </source>
</evidence>
<proteinExistence type="predicted"/>
<gene>
    <name evidence="3" type="primary">LOC108677204</name>
</gene>
<accession>A0A979FK01</accession>
<name>A0A979FK01_HYAAZ</name>
<dbReference type="AlphaFoldDB" id="A0A979FK01"/>
<protein>
    <submittedName>
        <fullName evidence="3">Non-classical arabinogalactan protein 31 isoform X2</fullName>
    </submittedName>
</protein>
<keyword evidence="1" id="KW-0472">Membrane</keyword>
<dbReference type="GeneID" id="108677204"/>